<dbReference type="InterPro" id="IPR051083">
    <property type="entry name" value="GrpII_Intron_Splice-Mob/Def"/>
</dbReference>
<keyword evidence="3" id="KW-0808">Transferase</keyword>
<evidence type="ECO:0000313" key="4">
    <source>
        <dbReference type="Proteomes" id="UP000004200"/>
    </source>
</evidence>
<name>G2E2G7_9GAMM</name>
<dbReference type="PROSITE" id="PS50878">
    <property type="entry name" value="RT_POL"/>
    <property type="match status" value="1"/>
</dbReference>
<dbReference type="STRING" id="765913.ThidrDRAFT_2515"/>
<gene>
    <name evidence="3" type="ORF">ThidrDRAFT_2515</name>
</gene>
<reference evidence="3 4" key="1">
    <citation type="submission" date="2011-06" db="EMBL/GenBank/DDBJ databases">
        <title>The draft genome of Thiorhodococcus drewsii AZ1.</title>
        <authorList>
            <consortium name="US DOE Joint Genome Institute (JGI-PGF)"/>
            <person name="Lucas S."/>
            <person name="Han J."/>
            <person name="Lapidus A."/>
            <person name="Cheng J.-F."/>
            <person name="Goodwin L."/>
            <person name="Pitluck S."/>
            <person name="Peters L."/>
            <person name="Land M.L."/>
            <person name="Hauser L."/>
            <person name="Vogl K."/>
            <person name="Liu Z."/>
            <person name="Imhoff J."/>
            <person name="Thiel V."/>
            <person name="Frigaard N.-U."/>
            <person name="Bryant D.A."/>
            <person name="Woyke T.J."/>
        </authorList>
    </citation>
    <scope>NUCLEOTIDE SEQUENCE [LARGE SCALE GENOMIC DNA]</scope>
    <source>
        <strain evidence="3 4">AZ1</strain>
    </source>
</reference>
<protein>
    <submittedName>
        <fullName evidence="3">Reverse transcriptase family protein</fullName>
    </submittedName>
</protein>
<dbReference type="PATRIC" id="fig|765913.3.peg.2560"/>
<accession>G2E2G7</accession>
<dbReference type="GO" id="GO:0003964">
    <property type="term" value="F:RNA-directed DNA polymerase activity"/>
    <property type="evidence" value="ECO:0007669"/>
    <property type="project" value="UniProtKB-KW"/>
</dbReference>
<dbReference type="Pfam" id="PF00078">
    <property type="entry name" value="RVT_1"/>
    <property type="match status" value="1"/>
</dbReference>
<comment type="caution">
    <text evidence="3">The sequence shown here is derived from an EMBL/GenBank/DDBJ whole genome shotgun (WGS) entry which is preliminary data.</text>
</comment>
<keyword evidence="3" id="KW-0548">Nucleotidyltransferase</keyword>
<organism evidence="3 4">
    <name type="scientific">Thiorhodococcus drewsii AZ1</name>
    <dbReference type="NCBI Taxonomy" id="765913"/>
    <lineage>
        <taxon>Bacteria</taxon>
        <taxon>Pseudomonadati</taxon>
        <taxon>Pseudomonadota</taxon>
        <taxon>Gammaproteobacteria</taxon>
        <taxon>Chromatiales</taxon>
        <taxon>Chromatiaceae</taxon>
        <taxon>Thiorhodococcus</taxon>
    </lineage>
</organism>
<dbReference type="EMBL" id="AFWT01000016">
    <property type="protein sequence ID" value="EGV30883.1"/>
    <property type="molecule type" value="Genomic_DNA"/>
</dbReference>
<dbReference type="CDD" id="cd01646">
    <property type="entry name" value="RT_Bac_retron_I"/>
    <property type="match status" value="1"/>
</dbReference>
<dbReference type="Proteomes" id="UP000004200">
    <property type="component" value="Unassembled WGS sequence"/>
</dbReference>
<dbReference type="AlphaFoldDB" id="G2E2G7"/>
<evidence type="ECO:0000259" key="2">
    <source>
        <dbReference type="PROSITE" id="PS50878"/>
    </source>
</evidence>
<comment type="similarity">
    <text evidence="1">Belongs to the bacterial reverse transcriptase family.</text>
</comment>
<feature type="domain" description="Reverse transcriptase" evidence="2">
    <location>
        <begin position="1"/>
        <end position="266"/>
    </location>
</feature>
<proteinExistence type="inferred from homology"/>
<dbReference type="RefSeq" id="WP_007041228.1">
    <property type="nucleotide sequence ID" value="NZ_AFWT01000016.1"/>
</dbReference>
<keyword evidence="3" id="KW-0695">RNA-directed DNA polymerase</keyword>
<dbReference type="InterPro" id="IPR000477">
    <property type="entry name" value="RT_dom"/>
</dbReference>
<evidence type="ECO:0000256" key="1">
    <source>
        <dbReference type="ARBA" id="ARBA00034120"/>
    </source>
</evidence>
<sequence>MARIKPLALAAIGDWHNVAQALHRAARGKRQTPEVVSALARPEATIARVCIALRAGRLPVGTFSAFVIRDPKRRVIHAADFLDRVAHHALVRFMEPVFERVLLPSVYACRPGKGAQAAVLAAQRDARRFGWVMHLDIAHYFPAIDHEILRGQLRRRFRSDGLRLVDAVIDAHQGNQGLGLPIGALTSQHFANHYLNDADRWCLAQPGIGAHVRYMDDYLLFAAEKTPLLALRSAFAAYLSERLALTIKPPLIQRCERGFLFCGVRIHPHWLRPSQRRRLRYRAALHVWEQRWRAGEIDALHLQRAYDAVRAILLPADDPPWRRRCLTRSEVIDV</sequence>
<dbReference type="InterPro" id="IPR043502">
    <property type="entry name" value="DNA/RNA_pol_sf"/>
</dbReference>
<dbReference type="OrthoDB" id="9793236at2"/>
<dbReference type="eggNOG" id="COG3344">
    <property type="taxonomic scope" value="Bacteria"/>
</dbReference>
<dbReference type="PANTHER" id="PTHR34047:SF8">
    <property type="entry name" value="PROTEIN YKFC"/>
    <property type="match status" value="1"/>
</dbReference>
<dbReference type="PANTHER" id="PTHR34047">
    <property type="entry name" value="NUCLEAR INTRON MATURASE 1, MITOCHONDRIAL-RELATED"/>
    <property type="match status" value="1"/>
</dbReference>
<dbReference type="SUPFAM" id="SSF56672">
    <property type="entry name" value="DNA/RNA polymerases"/>
    <property type="match status" value="1"/>
</dbReference>
<keyword evidence="4" id="KW-1185">Reference proteome</keyword>
<evidence type="ECO:0000313" key="3">
    <source>
        <dbReference type="EMBL" id="EGV30883.1"/>
    </source>
</evidence>